<dbReference type="SUPFAM" id="SSF54928">
    <property type="entry name" value="RNA-binding domain, RBD"/>
    <property type="match status" value="1"/>
</dbReference>
<keyword evidence="2" id="KW-0539">Nucleus</keyword>
<evidence type="ECO:0000256" key="4">
    <source>
        <dbReference type="SAM" id="MobiDB-lite"/>
    </source>
</evidence>
<proteinExistence type="predicted"/>
<dbReference type="Gene3D" id="3.30.70.330">
    <property type="match status" value="1"/>
</dbReference>
<dbReference type="Pfam" id="PF00076">
    <property type="entry name" value="RRM_1"/>
    <property type="match status" value="1"/>
</dbReference>
<evidence type="ECO:0000256" key="3">
    <source>
        <dbReference type="PROSITE-ProRule" id="PRU00176"/>
    </source>
</evidence>
<keyword evidence="3" id="KW-0694">RNA-binding</keyword>
<dbReference type="PANTHER" id="PTHR13952">
    <property type="entry name" value="U1 SMALL NUCLEAR RIBONUCLEOPROTEIN 70 KD"/>
    <property type="match status" value="1"/>
</dbReference>
<evidence type="ECO:0000313" key="6">
    <source>
        <dbReference type="EMBL" id="GMM52535.1"/>
    </source>
</evidence>
<sequence>MLLNLENTVNYLPPTDYAPIDRRTRCISSVTEYIDICKKLESKDSSEGTSKDASKGTSKGTSKDTSKDTSKEPHTLTAYELHRKERLLKTQKQKERFNALKESFNPSKDPNITTDRRCTLIIARIPYTTTESAIREKFREFNIQHIRIVPNRGYAFLTFPDYQTCSRVMHSTGGTLHLEDRPAILDYCKSMQPGFKPRKLGGGLGGRFSLKREKDELARNQALLKPRQDQRSVMTTRDSRYRQQQTQPSANVPHMNGRRLRQY</sequence>
<evidence type="ECO:0000256" key="1">
    <source>
        <dbReference type="ARBA" id="ARBA00004123"/>
    </source>
</evidence>
<dbReference type="InterPro" id="IPR035979">
    <property type="entry name" value="RBD_domain_sf"/>
</dbReference>
<dbReference type="GO" id="GO:0017069">
    <property type="term" value="F:snRNA binding"/>
    <property type="evidence" value="ECO:0007669"/>
    <property type="project" value="TreeGrafter"/>
</dbReference>
<feature type="domain" description="RRM" evidence="5">
    <location>
        <begin position="118"/>
        <end position="190"/>
    </location>
</feature>
<comment type="subcellular location">
    <subcellularLocation>
        <location evidence="1">Nucleus</location>
    </subcellularLocation>
</comment>
<feature type="region of interest" description="Disordered" evidence="4">
    <location>
        <begin position="44"/>
        <end position="85"/>
    </location>
</feature>
<keyword evidence="7" id="KW-1185">Reference proteome</keyword>
<dbReference type="GO" id="GO:0071011">
    <property type="term" value="C:precatalytic spliceosome"/>
    <property type="evidence" value="ECO:0007669"/>
    <property type="project" value="TreeGrafter"/>
</dbReference>
<dbReference type="InterPro" id="IPR051183">
    <property type="entry name" value="U1_U11-U12_snRNP_70-35kDa"/>
</dbReference>
<accession>A0AAV5RM81</accession>
<evidence type="ECO:0000259" key="5">
    <source>
        <dbReference type="PROSITE" id="PS50102"/>
    </source>
</evidence>
<comment type="caution">
    <text evidence="6">The sequence shown here is derived from an EMBL/GenBank/DDBJ whole genome shotgun (WGS) entry which is preliminary data.</text>
</comment>
<reference evidence="6 7" key="1">
    <citation type="journal article" date="2023" name="Elife">
        <title>Identification of key yeast species and microbe-microbe interactions impacting larval growth of Drosophila in the wild.</title>
        <authorList>
            <person name="Mure A."/>
            <person name="Sugiura Y."/>
            <person name="Maeda R."/>
            <person name="Honda K."/>
            <person name="Sakurai N."/>
            <person name="Takahashi Y."/>
            <person name="Watada M."/>
            <person name="Katoh T."/>
            <person name="Gotoh A."/>
            <person name="Gotoh Y."/>
            <person name="Taniguchi I."/>
            <person name="Nakamura K."/>
            <person name="Hayashi T."/>
            <person name="Katayama T."/>
            <person name="Uemura T."/>
            <person name="Hattori Y."/>
        </authorList>
    </citation>
    <scope>NUCLEOTIDE SEQUENCE [LARGE SCALE GENOMIC DNA]</scope>
    <source>
        <strain evidence="6 7">SB-73</strain>
    </source>
</reference>
<dbReference type="GO" id="GO:0000398">
    <property type="term" value="P:mRNA splicing, via spliceosome"/>
    <property type="evidence" value="ECO:0007669"/>
    <property type="project" value="TreeGrafter"/>
</dbReference>
<feature type="compositionally biased region" description="Basic and acidic residues" evidence="4">
    <location>
        <begin position="44"/>
        <end position="54"/>
    </location>
</feature>
<dbReference type="AlphaFoldDB" id="A0AAV5RM81"/>
<dbReference type="EMBL" id="BTGC01000008">
    <property type="protein sequence ID" value="GMM52535.1"/>
    <property type="molecule type" value="Genomic_DNA"/>
</dbReference>
<feature type="compositionally biased region" description="Basic and acidic residues" evidence="4">
    <location>
        <begin position="61"/>
        <end position="74"/>
    </location>
</feature>
<dbReference type="Pfam" id="PF12220">
    <property type="entry name" value="U1snRNP70_N"/>
    <property type="match status" value="1"/>
</dbReference>
<dbReference type="InterPro" id="IPR000504">
    <property type="entry name" value="RRM_dom"/>
</dbReference>
<dbReference type="PANTHER" id="PTHR13952:SF6">
    <property type="entry name" value="U11_U12 SMALL NUCLEAR RIBONUCLEOPROTEIN 35 KDA PROTEIN"/>
    <property type="match status" value="1"/>
</dbReference>
<dbReference type="PROSITE" id="PS50102">
    <property type="entry name" value="RRM"/>
    <property type="match status" value="1"/>
</dbReference>
<name>A0AAV5RM81_STABA</name>
<gene>
    <name evidence="6" type="ORF">DASB73_034980</name>
</gene>
<dbReference type="Proteomes" id="UP001362899">
    <property type="component" value="Unassembled WGS sequence"/>
</dbReference>
<feature type="compositionally biased region" description="Polar residues" evidence="4">
    <location>
        <begin position="231"/>
        <end position="250"/>
    </location>
</feature>
<protein>
    <recommendedName>
        <fullName evidence="5">RRM domain-containing protein</fullName>
    </recommendedName>
</protein>
<organism evidence="6 7">
    <name type="scientific">Starmerella bacillaris</name>
    <name type="common">Yeast</name>
    <name type="synonym">Candida zemplinina</name>
    <dbReference type="NCBI Taxonomy" id="1247836"/>
    <lineage>
        <taxon>Eukaryota</taxon>
        <taxon>Fungi</taxon>
        <taxon>Dikarya</taxon>
        <taxon>Ascomycota</taxon>
        <taxon>Saccharomycotina</taxon>
        <taxon>Dipodascomycetes</taxon>
        <taxon>Dipodascales</taxon>
        <taxon>Trichomonascaceae</taxon>
        <taxon>Starmerella</taxon>
    </lineage>
</organism>
<dbReference type="InterPro" id="IPR012677">
    <property type="entry name" value="Nucleotide-bd_a/b_plait_sf"/>
</dbReference>
<feature type="region of interest" description="Disordered" evidence="4">
    <location>
        <begin position="226"/>
        <end position="263"/>
    </location>
</feature>
<dbReference type="InterPro" id="IPR022023">
    <property type="entry name" value="U1snRNP70_N"/>
</dbReference>
<dbReference type="SMART" id="SM00360">
    <property type="entry name" value="RRM"/>
    <property type="match status" value="1"/>
</dbReference>
<evidence type="ECO:0000313" key="7">
    <source>
        <dbReference type="Proteomes" id="UP001362899"/>
    </source>
</evidence>
<evidence type="ECO:0000256" key="2">
    <source>
        <dbReference type="ARBA" id="ARBA00023242"/>
    </source>
</evidence>
<dbReference type="GO" id="GO:0003729">
    <property type="term" value="F:mRNA binding"/>
    <property type="evidence" value="ECO:0007669"/>
    <property type="project" value="TreeGrafter"/>
</dbReference>